<dbReference type="EMBL" id="WNWR01000190">
    <property type="protein sequence ID" value="KAE9989376.1"/>
    <property type="molecule type" value="Genomic_DNA"/>
</dbReference>
<reference evidence="3 4" key="1">
    <citation type="submission" date="2019-07" db="EMBL/GenBank/DDBJ databases">
        <title>Venturia inaequalis Genome Resource.</title>
        <authorList>
            <person name="Lichtner F.J."/>
        </authorList>
    </citation>
    <scope>NUCLEOTIDE SEQUENCE [LARGE SCALE GENOMIC DNA]</scope>
    <source>
        <strain evidence="3 4">DMI_063113</strain>
    </source>
</reference>
<dbReference type="InterPro" id="IPR057678">
    <property type="entry name" value="DUF7918"/>
</dbReference>
<evidence type="ECO:0000256" key="1">
    <source>
        <dbReference type="SAM" id="MobiDB-lite"/>
    </source>
</evidence>
<dbReference type="PANTHER" id="PTHR36223:SF1">
    <property type="entry name" value="TRANSCRIPTION ELONGATION FACTOR EAF N-TERMINAL DOMAIN-CONTAINING PROTEIN"/>
    <property type="match status" value="1"/>
</dbReference>
<feature type="domain" description="DUF7918" evidence="2">
    <location>
        <begin position="10"/>
        <end position="231"/>
    </location>
</feature>
<evidence type="ECO:0000313" key="4">
    <source>
        <dbReference type="Proteomes" id="UP000490939"/>
    </source>
</evidence>
<name>A0A8H3VKB8_VENIN</name>
<dbReference type="AlphaFoldDB" id="A0A8H3VKB8"/>
<keyword evidence="4" id="KW-1185">Reference proteome</keyword>
<gene>
    <name evidence="3" type="ORF">EG327_002810</name>
</gene>
<dbReference type="Proteomes" id="UP000490939">
    <property type="component" value="Unassembled WGS sequence"/>
</dbReference>
<evidence type="ECO:0000259" key="2">
    <source>
        <dbReference type="Pfam" id="PF25534"/>
    </source>
</evidence>
<dbReference type="Pfam" id="PF25534">
    <property type="entry name" value="DUF7918"/>
    <property type="match status" value="1"/>
</dbReference>
<comment type="caution">
    <text evidence="3">The sequence shown here is derived from an EMBL/GenBank/DDBJ whole genome shotgun (WGS) entry which is preliminary data.</text>
</comment>
<evidence type="ECO:0000313" key="3">
    <source>
        <dbReference type="EMBL" id="KAE9989376.1"/>
    </source>
</evidence>
<feature type="region of interest" description="Disordered" evidence="1">
    <location>
        <begin position="265"/>
        <end position="293"/>
    </location>
</feature>
<organism evidence="3 4">
    <name type="scientific">Venturia inaequalis</name>
    <name type="common">Apple scab fungus</name>
    <dbReference type="NCBI Taxonomy" id="5025"/>
    <lineage>
        <taxon>Eukaryota</taxon>
        <taxon>Fungi</taxon>
        <taxon>Dikarya</taxon>
        <taxon>Ascomycota</taxon>
        <taxon>Pezizomycotina</taxon>
        <taxon>Dothideomycetes</taxon>
        <taxon>Pleosporomycetidae</taxon>
        <taxon>Venturiales</taxon>
        <taxon>Venturiaceae</taxon>
        <taxon>Venturia</taxon>
    </lineage>
</organism>
<feature type="compositionally biased region" description="Basic and acidic residues" evidence="1">
    <location>
        <begin position="267"/>
        <end position="276"/>
    </location>
</feature>
<sequence>MAVFPDLPGYEAKIVVDGVECAEYPAPDDLDEDDPNLVTKYIEATPGAKFQIHVYVRPEAQALRFNSIVARIVVDGQKIRSPIWRKRCGTSEVRITRGLEEQSATGWQMRDLMFSVLTTDDNAEQKISKKLEKQINTLGEIAIKFCRVDVEGSIAAKPFKWTDRTETIPEKALKGKAISHKVGRSTTVTDIEAPKDFKLAYLDGPESPFATICFKYRSLNDLKAELIIPRSPSPVPLEDRPLESLTPEEMLELLIRQREQAASLRQENTRIKRERVSSPVTAHEDDEDLSIVKPTPKRRRIAATVDLIDD</sequence>
<proteinExistence type="predicted"/>
<protein>
    <recommendedName>
        <fullName evidence="2">DUF7918 domain-containing protein</fullName>
    </recommendedName>
</protein>
<accession>A0A8H3VKB8</accession>
<dbReference type="PANTHER" id="PTHR36223">
    <property type="entry name" value="BETA-LACTAMASE-TYPE TRANSPEPTIDASE FOLD DOMAIN CONTAINING PROTEIN"/>
    <property type="match status" value="1"/>
</dbReference>